<dbReference type="Pfam" id="PF00249">
    <property type="entry name" value="Myb_DNA-binding"/>
    <property type="match status" value="1"/>
</dbReference>
<dbReference type="GO" id="GO:0005634">
    <property type="term" value="C:nucleus"/>
    <property type="evidence" value="ECO:0007669"/>
    <property type="project" value="UniProtKB-SubCell"/>
</dbReference>
<dbReference type="InterPro" id="IPR017930">
    <property type="entry name" value="Myb_dom"/>
</dbReference>
<feature type="domain" description="HTH myb-type" evidence="7">
    <location>
        <begin position="144"/>
        <end position="203"/>
    </location>
</feature>
<dbReference type="GO" id="GO:0045893">
    <property type="term" value="P:positive regulation of DNA-templated transcription"/>
    <property type="evidence" value="ECO:0007669"/>
    <property type="project" value="InterPro"/>
</dbReference>
<evidence type="ECO:0000256" key="3">
    <source>
        <dbReference type="ARBA" id="ARBA00023125"/>
    </source>
</evidence>
<dbReference type="PROSITE" id="PS51294">
    <property type="entry name" value="HTH_MYB"/>
    <property type="match status" value="1"/>
</dbReference>
<proteinExistence type="predicted"/>
<dbReference type="GO" id="GO:0000976">
    <property type="term" value="F:transcription cis-regulatory region binding"/>
    <property type="evidence" value="ECO:0007669"/>
    <property type="project" value="TreeGrafter"/>
</dbReference>
<reference evidence="8 9" key="1">
    <citation type="submission" date="2024-01" db="EMBL/GenBank/DDBJ databases">
        <title>Genome assemblies of Stephania.</title>
        <authorList>
            <person name="Yang L."/>
        </authorList>
    </citation>
    <scope>NUCLEOTIDE SEQUENCE [LARGE SCALE GENOMIC DNA]</scope>
    <source>
        <strain evidence="8">JXDWG</strain>
        <tissue evidence="8">Leaf</tissue>
    </source>
</reference>
<dbReference type="InterPro" id="IPR044825">
    <property type="entry name" value="GLK1/2-like"/>
</dbReference>
<feature type="compositionally biased region" description="Basic and acidic residues" evidence="6">
    <location>
        <begin position="88"/>
        <end position="97"/>
    </location>
</feature>
<evidence type="ECO:0000256" key="2">
    <source>
        <dbReference type="ARBA" id="ARBA00023015"/>
    </source>
</evidence>
<dbReference type="InterPro" id="IPR009057">
    <property type="entry name" value="Homeodomain-like_sf"/>
</dbReference>
<dbReference type="Gene3D" id="1.10.10.60">
    <property type="entry name" value="Homeodomain-like"/>
    <property type="match status" value="1"/>
</dbReference>
<comment type="caution">
    <text evidence="8">The sequence shown here is derived from an EMBL/GenBank/DDBJ whole genome shotgun (WGS) entry which is preliminary data.</text>
</comment>
<evidence type="ECO:0000259" key="7">
    <source>
        <dbReference type="PROSITE" id="PS51294"/>
    </source>
</evidence>
<keyword evidence="3" id="KW-0238">DNA-binding</keyword>
<dbReference type="PANTHER" id="PTHR31312:SF1">
    <property type="entry name" value="TRANSCRIPTION ACTIVATOR GLK1"/>
    <property type="match status" value="1"/>
</dbReference>
<dbReference type="NCBIfam" id="TIGR01557">
    <property type="entry name" value="myb_SHAQKYF"/>
    <property type="match status" value="1"/>
</dbReference>
<feature type="region of interest" description="Disordered" evidence="6">
    <location>
        <begin position="1"/>
        <end position="21"/>
    </location>
</feature>
<evidence type="ECO:0000256" key="1">
    <source>
        <dbReference type="ARBA" id="ARBA00004123"/>
    </source>
</evidence>
<keyword evidence="5" id="KW-0539">Nucleus</keyword>
<name>A0AAP0JF99_9MAGN</name>
<dbReference type="GO" id="GO:0003700">
    <property type="term" value="F:DNA-binding transcription factor activity"/>
    <property type="evidence" value="ECO:0007669"/>
    <property type="project" value="InterPro"/>
</dbReference>
<evidence type="ECO:0000313" key="9">
    <source>
        <dbReference type="Proteomes" id="UP001419268"/>
    </source>
</evidence>
<evidence type="ECO:0000313" key="8">
    <source>
        <dbReference type="EMBL" id="KAK9131895.1"/>
    </source>
</evidence>
<feature type="region of interest" description="Disordered" evidence="6">
    <location>
        <begin position="86"/>
        <end position="145"/>
    </location>
</feature>
<evidence type="ECO:0000256" key="5">
    <source>
        <dbReference type="ARBA" id="ARBA00023242"/>
    </source>
</evidence>
<comment type="subcellular location">
    <subcellularLocation>
        <location evidence="1">Nucleus</location>
    </subcellularLocation>
</comment>
<feature type="compositionally biased region" description="Low complexity" evidence="6">
    <location>
        <begin position="98"/>
        <end position="121"/>
    </location>
</feature>
<evidence type="ECO:0000256" key="6">
    <source>
        <dbReference type="SAM" id="MobiDB-lite"/>
    </source>
</evidence>
<keyword evidence="9" id="KW-1185">Reference proteome</keyword>
<dbReference type="AlphaFoldDB" id="A0AAP0JF99"/>
<keyword evidence="4" id="KW-0804">Transcription</keyword>
<accession>A0AAP0JF99</accession>
<dbReference type="FunFam" id="1.10.10.60:FF:000007">
    <property type="entry name" value="Two-component response regulator"/>
    <property type="match status" value="1"/>
</dbReference>
<dbReference type="InterPro" id="IPR001005">
    <property type="entry name" value="SANT/Myb"/>
</dbReference>
<organism evidence="8 9">
    <name type="scientific">Stephania cephalantha</name>
    <dbReference type="NCBI Taxonomy" id="152367"/>
    <lineage>
        <taxon>Eukaryota</taxon>
        <taxon>Viridiplantae</taxon>
        <taxon>Streptophyta</taxon>
        <taxon>Embryophyta</taxon>
        <taxon>Tracheophyta</taxon>
        <taxon>Spermatophyta</taxon>
        <taxon>Magnoliopsida</taxon>
        <taxon>Ranunculales</taxon>
        <taxon>Menispermaceae</taxon>
        <taxon>Menispermoideae</taxon>
        <taxon>Cissampelideae</taxon>
        <taxon>Stephania</taxon>
    </lineage>
</organism>
<evidence type="ECO:0000256" key="4">
    <source>
        <dbReference type="ARBA" id="ARBA00023163"/>
    </source>
</evidence>
<gene>
    <name evidence="8" type="ORF">Scep_011423</name>
</gene>
<protein>
    <recommendedName>
        <fullName evidence="7">HTH myb-type domain-containing protein</fullName>
    </recommendedName>
</protein>
<dbReference type="PANTHER" id="PTHR31312">
    <property type="entry name" value="TRANSCRIPTION ACTIVATOR GLK1"/>
    <property type="match status" value="1"/>
</dbReference>
<sequence>MLVVSPLRISNHHETKEEEEEEMECNFPIETGEDFFDCIDFDEIFVDEDGDPMPDLEMEPDSLAEFPFMSSDEMDYIWMSVGEVEENSNTREEENHKSTTTTATATATATNVTTTTSSTNSIDNGGEKKPTTTTMQDSKDLQGNKRKMKVDWTPELHRRFVQAVEQIGLDKAVPSRILEFMGSACLTRHNVASHLQKYRKHLHAREAKRSSQIINYRVADHNPPPHHHNNQLGVLLNKRDSKSSSANWFAPISTMGFPPPNALHGTFKMPLHVWGHPSSNHSFHIWPPNKQLHSPPPWAPPRPPLQPPHTPYWHPHHRLVPQNALLTARTMGFPQTPRTTRFPSTLPSPVCRADHQGQHPLFDSHPTKECIDEAIGDVLSKPWLPLPLGLKPPSTESVLGELQHQGLSNVLNSTTTCSAC</sequence>
<keyword evidence="2" id="KW-0805">Transcription regulation</keyword>
<dbReference type="InterPro" id="IPR006447">
    <property type="entry name" value="Myb_dom_plants"/>
</dbReference>
<dbReference type="Proteomes" id="UP001419268">
    <property type="component" value="Unassembled WGS sequence"/>
</dbReference>
<dbReference type="SUPFAM" id="SSF46689">
    <property type="entry name" value="Homeodomain-like"/>
    <property type="match status" value="1"/>
</dbReference>
<dbReference type="EMBL" id="JBBNAG010000005">
    <property type="protein sequence ID" value="KAK9131895.1"/>
    <property type="molecule type" value="Genomic_DNA"/>
</dbReference>